<dbReference type="Gene3D" id="2.120.10.30">
    <property type="entry name" value="TolB, C-terminal domain"/>
    <property type="match status" value="1"/>
</dbReference>
<evidence type="ECO:0008006" key="4">
    <source>
        <dbReference type="Google" id="ProtNLM"/>
    </source>
</evidence>
<dbReference type="PANTHER" id="PTHR40326">
    <property type="entry name" value="PROTEIN CBG10816"/>
    <property type="match status" value="1"/>
</dbReference>
<name>A0A368G9W5_ANCCA</name>
<proteinExistence type="predicted"/>
<dbReference type="InterPro" id="IPR011042">
    <property type="entry name" value="6-blade_b-propeller_TolB-like"/>
</dbReference>
<feature type="compositionally biased region" description="Low complexity" evidence="1">
    <location>
        <begin position="407"/>
        <end position="416"/>
    </location>
</feature>
<dbReference type="OrthoDB" id="5807155at2759"/>
<protein>
    <recommendedName>
        <fullName evidence="4">NHL repeat protein</fullName>
    </recommendedName>
</protein>
<evidence type="ECO:0000256" key="1">
    <source>
        <dbReference type="SAM" id="MobiDB-lite"/>
    </source>
</evidence>
<organism evidence="2 3">
    <name type="scientific">Ancylostoma caninum</name>
    <name type="common">Dog hookworm</name>
    <dbReference type="NCBI Taxonomy" id="29170"/>
    <lineage>
        <taxon>Eukaryota</taxon>
        <taxon>Metazoa</taxon>
        <taxon>Ecdysozoa</taxon>
        <taxon>Nematoda</taxon>
        <taxon>Chromadorea</taxon>
        <taxon>Rhabditida</taxon>
        <taxon>Rhabditina</taxon>
        <taxon>Rhabditomorpha</taxon>
        <taxon>Strongyloidea</taxon>
        <taxon>Ancylostomatidae</taxon>
        <taxon>Ancylostomatinae</taxon>
        <taxon>Ancylostoma</taxon>
    </lineage>
</organism>
<feature type="region of interest" description="Disordered" evidence="1">
    <location>
        <begin position="197"/>
        <end position="218"/>
    </location>
</feature>
<feature type="region of interest" description="Disordered" evidence="1">
    <location>
        <begin position="271"/>
        <end position="295"/>
    </location>
</feature>
<evidence type="ECO:0000313" key="2">
    <source>
        <dbReference type="EMBL" id="RCN41186.1"/>
    </source>
</evidence>
<reference evidence="2 3" key="1">
    <citation type="submission" date="2014-10" db="EMBL/GenBank/DDBJ databases">
        <title>Draft genome of the hookworm Ancylostoma caninum.</title>
        <authorList>
            <person name="Mitreva M."/>
        </authorList>
    </citation>
    <scope>NUCLEOTIDE SEQUENCE [LARGE SCALE GENOMIC DNA]</scope>
    <source>
        <strain evidence="2 3">Baltimore</strain>
    </source>
</reference>
<feature type="compositionally biased region" description="Polar residues" evidence="1">
    <location>
        <begin position="278"/>
        <end position="293"/>
    </location>
</feature>
<dbReference type="Proteomes" id="UP000252519">
    <property type="component" value="Unassembled WGS sequence"/>
</dbReference>
<feature type="compositionally biased region" description="Basic residues" evidence="1">
    <location>
        <begin position="355"/>
        <end position="373"/>
    </location>
</feature>
<feature type="compositionally biased region" description="Basic residues" evidence="1">
    <location>
        <begin position="396"/>
        <end position="406"/>
    </location>
</feature>
<accession>A0A368G9W5</accession>
<feature type="region of interest" description="Disordered" evidence="1">
    <location>
        <begin position="321"/>
        <end position="436"/>
    </location>
</feature>
<sequence>MDGDDDIEVIYESCNNETWKSARDRIKSHYRPVGQSTGFNRSACANDKSVQAGYGRSQMWRDGGDAVSVLSYPSCSSAMSSASSASEASFASSAATQMDPLAAKVEIIDLVDADDGDTNSVEVLEDSDSTMSGQTVRERNQQSDGDEEDDYMPLFETKNEIVSDEEDAEAKELANLSKFSDATTVAIKEQEEEIQILTPPPTENDVSSAVNRPDSTRSAAEVWREACRSSMSSCSVEEEKPPVFPTFSSAFSTISECSSLARDVVRMNIGADSRRRSNQSTSPAHDEVSSTSDVVVKLSAMKTTDTERELARTWAETHDLGIDGDEFLESEDEVAESPDANHMETEIVELTSEKPRKRKAIEKDSRKSHRSVSSRKTDFDQRSKHKTDKRSDATSKRRKDNYRKRSSSSGSRSTSRPDAQASKRFAAGRSRERPTQRFGYVQSSSLVCKASSAPKAKALPRYLPVERHYDFTRWLDAKGGLVMRINSWSFHSPQENLHSLYVRSSRPSLELVLHKIKDVATGLVSAPLGCAYDSALDTFVFTRHDSILFATCEGRILNDLTLKGFDRPCAVSVLRPGQALGILDRSNLYLYEHHMRRLSILATGLHARHRALTYTSSGDFVTVRKVSGQLAVTVFDATTCDTVIASLPYPRADGIPNEQERQPCFADTVGKQIFFTDLRTNTLTCVELTKDTLEKVYSRCMQRMPTHRGDDAHQRFLYMSGVRCDDSGHILVADARAHSLKLLTSNGQFMKRARIADGGSFPYCSTFGVSPLGFLMACDRANNRMILYRIGEETTPENAILTDDVFDRMIGRHGVEDEIRRLKEAAHRFS</sequence>
<feature type="compositionally biased region" description="Acidic residues" evidence="1">
    <location>
        <begin position="118"/>
        <end position="128"/>
    </location>
</feature>
<dbReference type="PANTHER" id="PTHR40326:SF1">
    <property type="entry name" value="RING-TYPE DOMAIN-CONTAINING PROTEIN-RELATED"/>
    <property type="match status" value="1"/>
</dbReference>
<feature type="compositionally biased region" description="Acidic residues" evidence="1">
    <location>
        <begin position="322"/>
        <end position="336"/>
    </location>
</feature>
<dbReference type="AlphaFoldDB" id="A0A368G9W5"/>
<dbReference type="STRING" id="29170.A0A368G9W5"/>
<feature type="region of interest" description="Disordered" evidence="1">
    <location>
        <begin position="118"/>
        <end position="150"/>
    </location>
</feature>
<evidence type="ECO:0000313" key="3">
    <source>
        <dbReference type="Proteomes" id="UP000252519"/>
    </source>
</evidence>
<comment type="caution">
    <text evidence="2">The sequence shown here is derived from an EMBL/GenBank/DDBJ whole genome shotgun (WGS) entry which is preliminary data.</text>
</comment>
<gene>
    <name evidence="2" type="ORF">ANCCAN_12866</name>
</gene>
<dbReference type="EMBL" id="JOJR01000247">
    <property type="protein sequence ID" value="RCN41186.1"/>
    <property type="molecule type" value="Genomic_DNA"/>
</dbReference>
<dbReference type="SUPFAM" id="SSF63829">
    <property type="entry name" value="Calcium-dependent phosphotriesterase"/>
    <property type="match status" value="1"/>
</dbReference>
<keyword evidence="3" id="KW-1185">Reference proteome</keyword>